<feature type="transmembrane region" description="Helical" evidence="7">
    <location>
        <begin position="100"/>
        <end position="119"/>
    </location>
</feature>
<evidence type="ECO:0000256" key="3">
    <source>
        <dbReference type="ARBA" id="ARBA00022475"/>
    </source>
</evidence>
<evidence type="ECO:0000256" key="1">
    <source>
        <dbReference type="ARBA" id="ARBA00004651"/>
    </source>
</evidence>
<evidence type="ECO:0000256" key="6">
    <source>
        <dbReference type="ARBA" id="ARBA00023136"/>
    </source>
</evidence>
<dbReference type="RefSeq" id="WP_344995912.1">
    <property type="nucleotide sequence ID" value="NZ_BAABCD010000053.1"/>
</dbReference>
<sequence length="514" mass="54294">MLRNRVFRALVTVQLINAIAVWIHVVAVQWVLTERGESALVISLAPAAMAVPFILLSMPAGVIAGYASRKKLMAAATSTSAVAAAAACVLTAVGRDQAFAMVLSVLLVGSALVLVGVPWQSLLPETVEREDIPAAAVVDGAVFNVARALGPLIAGIGLGLVGAAWTFALVSFLAAACAVLLIRSERGSPDRTRPRRPILPELVGALRFVAYSAWTTRLLVQLVLFGIPSSALWALISLVAYDRLEMNSDGFGVIMALVGAGAVVAAFALGGLRRRLRVRTFAAFGATTYGVALLVLAMSTSPVVVGVAVFCAGAAWVSVQSTWMSMGHQFFPDWIRPRLIAVILLAFQGTQAVGALVWGALTDEIGLQGALAIAAAVLAVSAISLRFVGLGAESGIEPVLTADVTEVGGGGAAGGGPVEVRYTYRVDDDDRAQFHLAMRDLRRSRLRLGGRDWRLESSVELPREYTETYRVADVAEFLEQERGRLTVPESVLRERVHGCAASVSGPEFRTVAGR</sequence>
<name>A0ABV9PSG0_9ACTN</name>
<feature type="transmembrane region" description="Helical" evidence="7">
    <location>
        <begin position="218"/>
        <end position="239"/>
    </location>
</feature>
<comment type="subcellular location">
    <subcellularLocation>
        <location evidence="1">Cell membrane</location>
        <topology evidence="1">Multi-pass membrane protein</topology>
    </subcellularLocation>
</comment>
<accession>A0ABV9PSG0</accession>
<dbReference type="SUPFAM" id="SSF103473">
    <property type="entry name" value="MFS general substrate transporter"/>
    <property type="match status" value="1"/>
</dbReference>
<feature type="transmembrane region" description="Helical" evidence="7">
    <location>
        <begin position="72"/>
        <end position="93"/>
    </location>
</feature>
<feature type="transmembrane region" description="Helical" evidence="7">
    <location>
        <begin position="39"/>
        <end position="66"/>
    </location>
</feature>
<evidence type="ECO:0000256" key="5">
    <source>
        <dbReference type="ARBA" id="ARBA00022989"/>
    </source>
</evidence>
<evidence type="ECO:0000256" key="4">
    <source>
        <dbReference type="ARBA" id="ARBA00022692"/>
    </source>
</evidence>
<dbReference type="Pfam" id="PF05977">
    <property type="entry name" value="MFS_3"/>
    <property type="match status" value="1"/>
</dbReference>
<dbReference type="InterPro" id="IPR020846">
    <property type="entry name" value="MFS_dom"/>
</dbReference>
<dbReference type="EMBL" id="JBHSHP010000056">
    <property type="protein sequence ID" value="MFC4756032.1"/>
    <property type="molecule type" value="Genomic_DNA"/>
</dbReference>
<feature type="transmembrane region" description="Helical" evidence="7">
    <location>
        <begin position="251"/>
        <end position="269"/>
    </location>
</feature>
<dbReference type="PANTHER" id="PTHR23513:SF11">
    <property type="entry name" value="STAPHYLOFERRIN A TRANSPORTER"/>
    <property type="match status" value="1"/>
</dbReference>
<dbReference type="PROSITE" id="PS50850">
    <property type="entry name" value="MFS"/>
    <property type="match status" value="1"/>
</dbReference>
<keyword evidence="6 7" id="KW-0472">Membrane</keyword>
<feature type="transmembrane region" description="Helical" evidence="7">
    <location>
        <begin position="6"/>
        <end position="32"/>
    </location>
</feature>
<dbReference type="InterPro" id="IPR036259">
    <property type="entry name" value="MFS_trans_sf"/>
</dbReference>
<keyword evidence="5 7" id="KW-1133">Transmembrane helix</keyword>
<dbReference type="Proteomes" id="UP001595836">
    <property type="component" value="Unassembled WGS sequence"/>
</dbReference>
<protein>
    <submittedName>
        <fullName evidence="9">MFS transporter</fullName>
    </submittedName>
</protein>
<reference evidence="10" key="1">
    <citation type="journal article" date="2019" name="Int. J. Syst. Evol. Microbiol.">
        <title>The Global Catalogue of Microorganisms (GCM) 10K type strain sequencing project: providing services to taxonomists for standard genome sequencing and annotation.</title>
        <authorList>
            <consortium name="The Broad Institute Genomics Platform"/>
            <consortium name="The Broad Institute Genome Sequencing Center for Infectious Disease"/>
            <person name="Wu L."/>
            <person name="Ma J."/>
        </authorList>
    </citation>
    <scope>NUCLEOTIDE SEQUENCE [LARGE SCALE GENOMIC DNA]</scope>
    <source>
        <strain evidence="10">JCM 11882</strain>
    </source>
</reference>
<feature type="transmembrane region" description="Helical" evidence="7">
    <location>
        <begin position="339"/>
        <end position="361"/>
    </location>
</feature>
<feature type="transmembrane region" description="Helical" evidence="7">
    <location>
        <begin position="303"/>
        <end position="319"/>
    </location>
</feature>
<evidence type="ECO:0000256" key="7">
    <source>
        <dbReference type="SAM" id="Phobius"/>
    </source>
</evidence>
<dbReference type="InterPro" id="IPR010290">
    <property type="entry name" value="TM_effector"/>
</dbReference>
<evidence type="ECO:0000313" key="10">
    <source>
        <dbReference type="Proteomes" id="UP001595836"/>
    </source>
</evidence>
<keyword evidence="2" id="KW-0813">Transport</keyword>
<gene>
    <name evidence="9" type="ORF">ACFO7U_14765</name>
</gene>
<dbReference type="Gene3D" id="1.20.1250.20">
    <property type="entry name" value="MFS general substrate transporter like domains"/>
    <property type="match status" value="1"/>
</dbReference>
<dbReference type="PANTHER" id="PTHR23513">
    <property type="entry name" value="INTEGRAL MEMBRANE EFFLUX PROTEIN-RELATED"/>
    <property type="match status" value="1"/>
</dbReference>
<evidence type="ECO:0000259" key="8">
    <source>
        <dbReference type="PROSITE" id="PS50850"/>
    </source>
</evidence>
<proteinExistence type="predicted"/>
<organism evidence="9 10">
    <name type="scientific">Dietzia aurantiaca</name>
    <dbReference type="NCBI Taxonomy" id="983873"/>
    <lineage>
        <taxon>Bacteria</taxon>
        <taxon>Bacillati</taxon>
        <taxon>Actinomycetota</taxon>
        <taxon>Actinomycetes</taxon>
        <taxon>Mycobacteriales</taxon>
        <taxon>Dietziaceae</taxon>
        <taxon>Dietzia</taxon>
    </lineage>
</organism>
<feature type="transmembrane region" description="Helical" evidence="7">
    <location>
        <begin position="281"/>
        <end position="297"/>
    </location>
</feature>
<feature type="transmembrane region" description="Helical" evidence="7">
    <location>
        <begin position="367"/>
        <end position="388"/>
    </location>
</feature>
<keyword evidence="10" id="KW-1185">Reference proteome</keyword>
<evidence type="ECO:0000256" key="2">
    <source>
        <dbReference type="ARBA" id="ARBA00022448"/>
    </source>
</evidence>
<dbReference type="CDD" id="cd06173">
    <property type="entry name" value="MFS_MefA_like"/>
    <property type="match status" value="1"/>
</dbReference>
<keyword evidence="3" id="KW-1003">Cell membrane</keyword>
<feature type="transmembrane region" description="Helical" evidence="7">
    <location>
        <begin position="152"/>
        <end position="182"/>
    </location>
</feature>
<comment type="caution">
    <text evidence="9">The sequence shown here is derived from an EMBL/GenBank/DDBJ whole genome shotgun (WGS) entry which is preliminary data.</text>
</comment>
<keyword evidence="4 7" id="KW-0812">Transmembrane</keyword>
<feature type="domain" description="Major facilitator superfamily (MFS) profile" evidence="8">
    <location>
        <begin position="6"/>
        <end position="393"/>
    </location>
</feature>
<evidence type="ECO:0000313" key="9">
    <source>
        <dbReference type="EMBL" id="MFC4756032.1"/>
    </source>
</evidence>